<evidence type="ECO:0000256" key="4">
    <source>
        <dbReference type="ARBA" id="ARBA00022989"/>
    </source>
</evidence>
<dbReference type="PANTHER" id="PTHR30093:SF44">
    <property type="entry name" value="TYPE II SECRETION SYSTEM CORE PROTEIN G"/>
    <property type="match status" value="1"/>
</dbReference>
<keyword evidence="2" id="KW-0488">Methylation</keyword>
<dbReference type="Gene3D" id="3.30.700.10">
    <property type="entry name" value="Glycoprotein, Type 4 Pilin"/>
    <property type="match status" value="1"/>
</dbReference>
<dbReference type="InterPro" id="IPR045584">
    <property type="entry name" value="Pilin-like"/>
</dbReference>
<dbReference type="PROSITE" id="PS00409">
    <property type="entry name" value="PROKAR_NTER_METHYL"/>
    <property type="match status" value="1"/>
</dbReference>
<dbReference type="Pfam" id="PF07963">
    <property type="entry name" value="N_methyl"/>
    <property type="match status" value="1"/>
</dbReference>
<evidence type="ECO:0000256" key="2">
    <source>
        <dbReference type="ARBA" id="ARBA00022481"/>
    </source>
</evidence>
<proteinExistence type="predicted"/>
<dbReference type="OrthoDB" id="5007899at2"/>
<evidence type="ECO:0000256" key="5">
    <source>
        <dbReference type="ARBA" id="ARBA00023136"/>
    </source>
</evidence>
<dbReference type="SUPFAM" id="SSF54523">
    <property type="entry name" value="Pili subunits"/>
    <property type="match status" value="1"/>
</dbReference>
<dbReference type="GO" id="GO:0016020">
    <property type="term" value="C:membrane"/>
    <property type="evidence" value="ECO:0007669"/>
    <property type="project" value="UniProtKB-SubCell"/>
</dbReference>
<evidence type="ECO:0000256" key="3">
    <source>
        <dbReference type="ARBA" id="ARBA00022692"/>
    </source>
</evidence>
<gene>
    <name evidence="7" type="ORF">SAMN04489834_0960</name>
</gene>
<dbReference type="EMBL" id="LT629742">
    <property type="protein sequence ID" value="SDS15477.1"/>
    <property type="molecule type" value="Genomic_DNA"/>
</dbReference>
<keyword evidence="3 6" id="KW-0812">Transmembrane</keyword>
<sequence>MVIRVQDALAARRNAAGDREKGFTLIELLVVVLIIGVLAAIAIPIYLGQQDTAKDKAVSAAITNAKTAVVAELVTGTPVATVIADTNLAAVKAYTPSADIKVTIAAGATPDKFVITGNWAPGGTVEAGHTHTITDNGAAKKTP</sequence>
<comment type="subcellular location">
    <subcellularLocation>
        <location evidence="1">Membrane</location>
        <topology evidence="1">Single-pass membrane protein</topology>
    </subcellularLocation>
</comment>
<reference evidence="8" key="1">
    <citation type="submission" date="2016-10" db="EMBL/GenBank/DDBJ databases">
        <authorList>
            <person name="Varghese N."/>
            <person name="Submissions S."/>
        </authorList>
    </citation>
    <scope>NUCLEOTIDE SEQUENCE [LARGE SCALE GENOMIC DNA]</scope>
    <source>
        <strain evidence="8">DSM 21772</strain>
    </source>
</reference>
<keyword evidence="5 6" id="KW-0472">Membrane</keyword>
<accession>A0A1H1PWW7</accession>
<organism evidence="7 8">
    <name type="scientific">Microterricola viridarii</name>
    <dbReference type="NCBI Taxonomy" id="412690"/>
    <lineage>
        <taxon>Bacteria</taxon>
        <taxon>Bacillati</taxon>
        <taxon>Actinomycetota</taxon>
        <taxon>Actinomycetes</taxon>
        <taxon>Micrococcales</taxon>
        <taxon>Microbacteriaceae</taxon>
        <taxon>Microterricola</taxon>
    </lineage>
</organism>
<keyword evidence="8" id="KW-1185">Reference proteome</keyword>
<dbReference type="Proteomes" id="UP000181956">
    <property type="component" value="Chromosome I"/>
</dbReference>
<evidence type="ECO:0000313" key="7">
    <source>
        <dbReference type="EMBL" id="SDS15477.1"/>
    </source>
</evidence>
<keyword evidence="4 6" id="KW-1133">Transmembrane helix</keyword>
<protein>
    <submittedName>
        <fullName evidence="7">Prepilin-type N-terminal cleavage/methylation domain-containing protein</fullName>
    </submittedName>
</protein>
<name>A0A1H1PWW7_9MICO</name>
<dbReference type="NCBIfam" id="TIGR02532">
    <property type="entry name" value="IV_pilin_GFxxxE"/>
    <property type="match status" value="1"/>
</dbReference>
<feature type="transmembrane region" description="Helical" evidence="6">
    <location>
        <begin position="22"/>
        <end position="47"/>
    </location>
</feature>
<dbReference type="AlphaFoldDB" id="A0A1H1PWW7"/>
<dbReference type="InterPro" id="IPR012902">
    <property type="entry name" value="N_methyl_site"/>
</dbReference>
<evidence type="ECO:0000313" key="8">
    <source>
        <dbReference type="Proteomes" id="UP000181956"/>
    </source>
</evidence>
<evidence type="ECO:0000256" key="1">
    <source>
        <dbReference type="ARBA" id="ARBA00004167"/>
    </source>
</evidence>
<dbReference type="STRING" id="412690.SAMN04489834_0960"/>
<evidence type="ECO:0000256" key="6">
    <source>
        <dbReference type="SAM" id="Phobius"/>
    </source>
</evidence>
<dbReference type="RefSeq" id="WP_156786244.1">
    <property type="nucleotide sequence ID" value="NZ_LT629742.1"/>
</dbReference>
<dbReference type="PANTHER" id="PTHR30093">
    <property type="entry name" value="GENERAL SECRETION PATHWAY PROTEIN G"/>
    <property type="match status" value="1"/>
</dbReference>